<feature type="zinc finger region" description="C3H1-type" evidence="16">
    <location>
        <begin position="86"/>
        <end position="113"/>
    </location>
</feature>
<dbReference type="PROSITE" id="PS01136">
    <property type="entry name" value="UPF0034"/>
    <property type="match status" value="1"/>
</dbReference>
<keyword evidence="4 17" id="KW-0285">Flavoprotein</keyword>
<proteinExistence type="inferred from homology"/>
<evidence type="ECO:0000256" key="7">
    <source>
        <dbReference type="ARBA" id="ARBA00022694"/>
    </source>
</evidence>
<feature type="compositionally biased region" description="Basic and acidic residues" evidence="18">
    <location>
        <begin position="53"/>
        <end position="66"/>
    </location>
</feature>
<organism evidence="20 21">
    <name type="scientific">Mycena citricolor</name>
    <dbReference type="NCBI Taxonomy" id="2018698"/>
    <lineage>
        <taxon>Eukaryota</taxon>
        <taxon>Fungi</taxon>
        <taxon>Dikarya</taxon>
        <taxon>Basidiomycota</taxon>
        <taxon>Agaricomycotina</taxon>
        <taxon>Agaricomycetes</taxon>
        <taxon>Agaricomycetidae</taxon>
        <taxon>Agaricales</taxon>
        <taxon>Marasmiineae</taxon>
        <taxon>Mycenaceae</taxon>
        <taxon>Mycena</taxon>
    </lineage>
</organism>
<evidence type="ECO:0000256" key="9">
    <source>
        <dbReference type="ARBA" id="ARBA00022857"/>
    </source>
</evidence>
<evidence type="ECO:0000256" key="10">
    <source>
        <dbReference type="ARBA" id="ARBA00023002"/>
    </source>
</evidence>
<evidence type="ECO:0000256" key="15">
    <source>
        <dbReference type="ARBA" id="ARBA00049513"/>
    </source>
</evidence>
<keyword evidence="7 17" id="KW-0819">tRNA processing</keyword>
<dbReference type="InterPro" id="IPR035587">
    <property type="entry name" value="DUS-like_FMN-bd"/>
</dbReference>
<comment type="catalytic activity">
    <reaction evidence="14">
        <text>a 5,6-dihydrouridine in mRNA + NADP(+) = a uridine in mRNA + NADPH + H(+)</text>
        <dbReference type="Rhea" id="RHEA:69855"/>
        <dbReference type="Rhea" id="RHEA-COMP:14658"/>
        <dbReference type="Rhea" id="RHEA-COMP:17789"/>
        <dbReference type="ChEBI" id="CHEBI:15378"/>
        <dbReference type="ChEBI" id="CHEBI:57783"/>
        <dbReference type="ChEBI" id="CHEBI:58349"/>
        <dbReference type="ChEBI" id="CHEBI:65315"/>
        <dbReference type="ChEBI" id="CHEBI:74443"/>
    </reaction>
    <physiologicalReaction direction="right-to-left" evidence="14">
        <dbReference type="Rhea" id="RHEA:69857"/>
    </physiologicalReaction>
</comment>
<dbReference type="GO" id="GO:0050660">
    <property type="term" value="F:flavin adenine dinucleotide binding"/>
    <property type="evidence" value="ECO:0007669"/>
    <property type="project" value="UniProtKB-UniRule"/>
</dbReference>
<dbReference type="SMART" id="SM00356">
    <property type="entry name" value="ZnF_C3H1"/>
    <property type="match status" value="2"/>
</dbReference>
<evidence type="ECO:0000259" key="19">
    <source>
        <dbReference type="PROSITE" id="PS50103"/>
    </source>
</evidence>
<dbReference type="PANTHER" id="PTHR45846">
    <property type="entry name" value="TRNA-DIHYDROURIDINE(47) SYNTHASE [NAD(P)(+)]-LIKE"/>
    <property type="match status" value="1"/>
</dbReference>
<accession>A0AAD2K8I8</accession>
<gene>
    <name evidence="20" type="ORF">MYCIT1_LOCUS38422</name>
</gene>
<comment type="catalytic activity">
    <reaction evidence="13">
        <text>a 5,6-dihydrouridine in mRNA + NAD(+) = a uridine in mRNA + NADH + H(+)</text>
        <dbReference type="Rhea" id="RHEA:69851"/>
        <dbReference type="Rhea" id="RHEA-COMP:14658"/>
        <dbReference type="Rhea" id="RHEA-COMP:17789"/>
        <dbReference type="ChEBI" id="CHEBI:15378"/>
        <dbReference type="ChEBI" id="CHEBI:57540"/>
        <dbReference type="ChEBI" id="CHEBI:57945"/>
        <dbReference type="ChEBI" id="CHEBI:65315"/>
        <dbReference type="ChEBI" id="CHEBI:74443"/>
    </reaction>
    <physiologicalReaction direction="right-to-left" evidence="13">
        <dbReference type="Rhea" id="RHEA:69853"/>
    </physiologicalReaction>
</comment>
<dbReference type="PROSITE" id="PS50103">
    <property type="entry name" value="ZF_C3H1"/>
    <property type="match status" value="2"/>
</dbReference>
<evidence type="ECO:0000256" key="5">
    <source>
        <dbReference type="ARBA" id="ARBA00022643"/>
    </source>
</evidence>
<dbReference type="InterPro" id="IPR013785">
    <property type="entry name" value="Aldolase_TIM"/>
</dbReference>
<keyword evidence="9 17" id="KW-0521">NADP</keyword>
<keyword evidence="11 17" id="KW-0520">NAD</keyword>
<evidence type="ECO:0000256" key="14">
    <source>
        <dbReference type="ARBA" id="ARBA00049447"/>
    </source>
</evidence>
<evidence type="ECO:0000256" key="11">
    <source>
        <dbReference type="ARBA" id="ARBA00023027"/>
    </source>
</evidence>
<keyword evidence="6" id="KW-0507">mRNA processing</keyword>
<evidence type="ECO:0000256" key="12">
    <source>
        <dbReference type="ARBA" id="ARBA00048266"/>
    </source>
</evidence>
<dbReference type="GO" id="GO:0008270">
    <property type="term" value="F:zinc ion binding"/>
    <property type="evidence" value="ECO:0007669"/>
    <property type="project" value="UniProtKB-KW"/>
</dbReference>
<comment type="function">
    <text evidence="17">Catalyzes the synthesis of dihydrouridine, a modified base found in the D-loop of most tRNAs. Specifically modifies U47 in cytoplasmic tRNAs.</text>
</comment>
<dbReference type="GO" id="GO:0102265">
    <property type="term" value="F:tRNA-dihydrouridine47 synthase activity"/>
    <property type="evidence" value="ECO:0007669"/>
    <property type="project" value="UniProtKB-EC"/>
</dbReference>
<keyword evidence="21" id="KW-1185">Reference proteome</keyword>
<feature type="zinc finger region" description="C3H1-type" evidence="16">
    <location>
        <begin position="170"/>
        <end position="200"/>
    </location>
</feature>
<evidence type="ECO:0000256" key="13">
    <source>
        <dbReference type="ARBA" id="ARBA00048342"/>
    </source>
</evidence>
<evidence type="ECO:0000256" key="8">
    <source>
        <dbReference type="ARBA" id="ARBA00022771"/>
    </source>
</evidence>
<evidence type="ECO:0000256" key="3">
    <source>
        <dbReference type="ARBA" id="ARBA00022143"/>
    </source>
</evidence>
<name>A0AAD2K8I8_9AGAR</name>
<comment type="similarity">
    <text evidence="17">Belongs to the dus family. Dus3 subfamily.</text>
</comment>
<comment type="caution">
    <text evidence="20">The sequence shown here is derived from an EMBL/GenBank/DDBJ whole genome shotgun (WGS) entry which is preliminary data.</text>
</comment>
<evidence type="ECO:0000256" key="4">
    <source>
        <dbReference type="ARBA" id="ARBA00022630"/>
    </source>
</evidence>
<keyword evidence="16 17" id="KW-0479">Metal-binding</keyword>
<dbReference type="GO" id="GO:0006397">
    <property type="term" value="P:mRNA processing"/>
    <property type="evidence" value="ECO:0007669"/>
    <property type="project" value="UniProtKB-KW"/>
</dbReference>
<evidence type="ECO:0000256" key="6">
    <source>
        <dbReference type="ARBA" id="ARBA00022664"/>
    </source>
</evidence>
<dbReference type="Gene3D" id="3.20.20.70">
    <property type="entry name" value="Aldolase class I"/>
    <property type="match status" value="1"/>
</dbReference>
<dbReference type="SUPFAM" id="SSF51395">
    <property type="entry name" value="FMN-linked oxidoreductases"/>
    <property type="match status" value="1"/>
</dbReference>
<evidence type="ECO:0000256" key="1">
    <source>
        <dbReference type="ARBA" id="ARBA00001917"/>
    </source>
</evidence>
<dbReference type="EMBL" id="CAVNYO010000481">
    <property type="protein sequence ID" value="CAK5284903.1"/>
    <property type="molecule type" value="Genomic_DNA"/>
</dbReference>
<evidence type="ECO:0000256" key="18">
    <source>
        <dbReference type="SAM" id="MobiDB-lite"/>
    </source>
</evidence>
<keyword evidence="16 17" id="KW-0862">Zinc</keyword>
<dbReference type="EC" id="1.3.1.89" evidence="2 17"/>
<comment type="catalytic activity">
    <reaction evidence="15">
        <text>5,6-dihydrouridine(47) in tRNA + NADP(+) = uridine(47) in tRNA + NADPH + H(+)</text>
        <dbReference type="Rhea" id="RHEA:53360"/>
        <dbReference type="Rhea" id="RHEA-COMP:13539"/>
        <dbReference type="Rhea" id="RHEA-COMP:13540"/>
        <dbReference type="ChEBI" id="CHEBI:15378"/>
        <dbReference type="ChEBI" id="CHEBI:57783"/>
        <dbReference type="ChEBI" id="CHEBI:58349"/>
        <dbReference type="ChEBI" id="CHEBI:65315"/>
        <dbReference type="ChEBI" id="CHEBI:74443"/>
        <dbReference type="EC" id="1.3.1.89"/>
    </reaction>
    <physiologicalReaction direction="right-to-left" evidence="15">
        <dbReference type="Rhea" id="RHEA:53362"/>
    </physiologicalReaction>
</comment>
<feature type="domain" description="C3H1-type" evidence="19">
    <location>
        <begin position="86"/>
        <end position="113"/>
    </location>
</feature>
<sequence>MSTLPPGEARVKPEFLLPIANASSNSVPDDDAAESSARPTRDARDSNSNSQHHARDGPRLSKAEKKALKKAQTGSNKGRRFAKVHEGVDLCYLVAAGRVCDFGDACRNSHDVAKYLEEKPPGMRLPVAEDVQHMALPLRASSVKETAGEGQTEMEVDAEPDYMKYTRPVPGEPAACPLWEALGECRYGLRCRYSAAHTTISATDPTAFENLKNDERIAVAASTEAEMNRVDVSVLRALKGKKYPLPVTKAYEAEVGAASSKPAPPKTAVVIAEPEQNDEDEIIAERTGTTAQQATGAAAVDAPDVPVRFAEKRRLHWEGKTYLAPLTTVGNLPFRRLCVDFGADITCGEMGLAHSFLGASKEEWSLVRRHPSERNFGVQIAGSKISTVVAAAEVLGREMAGGLDFVDLNCGCPIDLVFKTGSGSALLDNPNRLGRLVVGMNRALGEVPVTVKLRTGVKEGKNTAHKLMPKLGSEFGAAAVTLHGRTRQQRYSRLADWSYVKSCVTAVREYETDHSLPRVPIFGGGDCFSSQAYWECVDQSGVDGVMIARGALIKPWIFTEIKERREWDISARERLEGIRKFAEYGLTHFGTDTAGVNSARRYLCEALSFQYRYVPLGILEVLPPRINDRAPAFRGRDELETLLASADSRDWVRISEMFLGPAPETWVFTPKHKSNAYDSQG</sequence>
<dbReference type="CDD" id="cd02801">
    <property type="entry name" value="DUS_like_FMN"/>
    <property type="match status" value="1"/>
</dbReference>
<dbReference type="InterPro" id="IPR018517">
    <property type="entry name" value="tRNA_hU_synthase_CS"/>
</dbReference>
<dbReference type="Pfam" id="PF25585">
    <property type="entry name" value="zf-CCCH_DUS3L"/>
    <property type="match status" value="1"/>
</dbReference>
<protein>
    <recommendedName>
        <fullName evidence="3 17">tRNA-dihydrouridine(47) synthase [NAD(P)(+)]</fullName>
        <ecNumber evidence="2 17">1.3.1.89</ecNumber>
    </recommendedName>
    <alternativeName>
        <fullName evidence="17">tRNA-dihydrouridine synthase 3</fullName>
    </alternativeName>
</protein>
<evidence type="ECO:0000256" key="16">
    <source>
        <dbReference type="PROSITE-ProRule" id="PRU00723"/>
    </source>
</evidence>
<comment type="cofactor">
    <cofactor evidence="1 17">
        <name>FMN</name>
        <dbReference type="ChEBI" id="CHEBI:58210"/>
    </cofactor>
</comment>
<feature type="domain" description="C3H1-type" evidence="19">
    <location>
        <begin position="170"/>
        <end position="200"/>
    </location>
</feature>
<feature type="region of interest" description="Disordered" evidence="18">
    <location>
        <begin position="1"/>
        <end position="79"/>
    </location>
</feature>
<evidence type="ECO:0000256" key="2">
    <source>
        <dbReference type="ARBA" id="ARBA00012376"/>
    </source>
</evidence>
<evidence type="ECO:0000313" key="20">
    <source>
        <dbReference type="EMBL" id="CAK5284903.1"/>
    </source>
</evidence>
<dbReference type="Proteomes" id="UP001295794">
    <property type="component" value="Unassembled WGS sequence"/>
</dbReference>
<dbReference type="InterPro" id="IPR000571">
    <property type="entry name" value="Znf_CCCH"/>
</dbReference>
<dbReference type="PANTHER" id="PTHR45846:SF1">
    <property type="entry name" value="TRNA-DIHYDROURIDINE(47) SYNTHASE [NAD(P)(+)]-LIKE"/>
    <property type="match status" value="1"/>
</dbReference>
<dbReference type="GO" id="GO:0003723">
    <property type="term" value="F:RNA binding"/>
    <property type="evidence" value="ECO:0007669"/>
    <property type="project" value="TreeGrafter"/>
</dbReference>
<evidence type="ECO:0000256" key="17">
    <source>
        <dbReference type="RuleBase" id="RU291113"/>
    </source>
</evidence>
<keyword evidence="8 16" id="KW-0863">Zinc-finger</keyword>
<keyword evidence="5 17" id="KW-0288">FMN</keyword>
<dbReference type="AlphaFoldDB" id="A0AAD2K8I8"/>
<evidence type="ECO:0000313" key="21">
    <source>
        <dbReference type="Proteomes" id="UP001295794"/>
    </source>
</evidence>
<keyword evidence="10 17" id="KW-0560">Oxidoreductase</keyword>
<reference evidence="20" key="1">
    <citation type="submission" date="2023-11" db="EMBL/GenBank/DDBJ databases">
        <authorList>
            <person name="De Vega J J."/>
            <person name="De Vega J J."/>
        </authorList>
    </citation>
    <scope>NUCLEOTIDE SEQUENCE</scope>
</reference>
<dbReference type="Pfam" id="PF01207">
    <property type="entry name" value="Dus"/>
    <property type="match status" value="1"/>
</dbReference>
<comment type="catalytic activity">
    <reaction evidence="12">
        <text>5,6-dihydrouridine(47) in tRNA + NAD(+) = uridine(47) in tRNA + NADH + H(+)</text>
        <dbReference type="Rhea" id="RHEA:53364"/>
        <dbReference type="Rhea" id="RHEA-COMP:13539"/>
        <dbReference type="Rhea" id="RHEA-COMP:13540"/>
        <dbReference type="ChEBI" id="CHEBI:15378"/>
        <dbReference type="ChEBI" id="CHEBI:57540"/>
        <dbReference type="ChEBI" id="CHEBI:57945"/>
        <dbReference type="ChEBI" id="CHEBI:65315"/>
        <dbReference type="ChEBI" id="CHEBI:74443"/>
        <dbReference type="EC" id="1.3.1.89"/>
    </reaction>
    <physiologicalReaction direction="right-to-left" evidence="12">
        <dbReference type="Rhea" id="RHEA:53366"/>
    </physiologicalReaction>
</comment>